<reference evidence="2 3" key="2">
    <citation type="journal article" date="2011" name="Stand. Genomic Sci.">
        <title>Complete genome sequence of Desulfurococcus mucosus type strain (O7/1).</title>
        <authorList>
            <person name="Wirth R."/>
            <person name="Chertkov O."/>
            <person name="Held B."/>
            <person name="Lapidus A."/>
            <person name="Nolan M."/>
            <person name="Lucas S."/>
            <person name="Hammon N."/>
            <person name="Deshpande S."/>
            <person name="Cheng J.F."/>
            <person name="Tapia R."/>
            <person name="Han C."/>
            <person name="Goodwin L."/>
            <person name="Pitluck S."/>
            <person name="Liolios K."/>
            <person name="Ioanna P."/>
            <person name="Ivanova N."/>
            <person name="Mavromatis K."/>
            <person name="Mikhailova N."/>
            <person name="Pati A."/>
            <person name="Chen A."/>
            <person name="Palaniappan K."/>
            <person name="Land M."/>
            <person name="Hauser L."/>
            <person name="Chang Y.J."/>
            <person name="Jeffries C.D."/>
            <person name="Bilek Y."/>
            <person name="Hader T."/>
            <person name="Rohde M."/>
            <person name="Spring S."/>
            <person name="Sikorski J."/>
            <person name="Goker M."/>
            <person name="Woyke T."/>
            <person name="Bristow J."/>
            <person name="Eisen J.A."/>
            <person name="Markowitz V."/>
            <person name="Hugenholtz P."/>
            <person name="Kyrpides N.C."/>
            <person name="Klenk H.P."/>
        </authorList>
    </citation>
    <scope>NUCLEOTIDE SEQUENCE [LARGE SCALE GENOMIC DNA]</scope>
    <source>
        <strain evidence="3">ATCC 35584 / DSM 2162 / JCM 9187 / O7/1</strain>
    </source>
</reference>
<dbReference type="SMART" id="SM00758">
    <property type="entry name" value="PA14"/>
    <property type="match status" value="1"/>
</dbReference>
<dbReference type="Proteomes" id="UP000001068">
    <property type="component" value="Chromosome"/>
</dbReference>
<sequence>METTLSLKGVALQTVSLKLVKPGLLNGVRTRFYTWSEGAPPREPGALPYIAETISPRIDFTWFDKPHEKVPSKRFIAEFKGFIKIDYPGTYRFYVVSSDGAILSVDGRVLVDAWFDQPPRLHSSPEIVLGRGYRRIRLLYYNRDGIGEVTLGWIRPDGVAESIPSDRYYFSIGEHAFITGLPDGYVVRLLPLRDEALEKQCVSVMNICMVSIPWEEQPLEAYLSIYRGSGEVFARFTEPVTLFGGDEYSVYYAKH</sequence>
<dbReference type="SUPFAM" id="SSF56988">
    <property type="entry name" value="Anthrax protective antigen"/>
    <property type="match status" value="1"/>
</dbReference>
<dbReference type="InterPro" id="IPR011658">
    <property type="entry name" value="PA14_dom"/>
</dbReference>
<dbReference type="KEGG" id="dmu:Desmu_0839"/>
<proteinExistence type="predicted"/>
<dbReference type="InterPro" id="IPR037524">
    <property type="entry name" value="PA14/GLEYA"/>
</dbReference>
<organism evidence="2 3">
    <name type="scientific">Desulfurococcus mucosus (strain ATCC 35584 / DSM 2162 / JCM 9187 / O7/1)</name>
    <dbReference type="NCBI Taxonomy" id="765177"/>
    <lineage>
        <taxon>Archaea</taxon>
        <taxon>Thermoproteota</taxon>
        <taxon>Thermoprotei</taxon>
        <taxon>Desulfurococcales</taxon>
        <taxon>Desulfurococcaceae</taxon>
        <taxon>Desulfurococcus</taxon>
    </lineage>
</organism>
<feature type="domain" description="PA14" evidence="1">
    <location>
        <begin position="23"/>
        <end position="167"/>
    </location>
</feature>
<dbReference type="Pfam" id="PF07691">
    <property type="entry name" value="PA14"/>
    <property type="match status" value="1"/>
</dbReference>
<accession>E8R9G7</accession>
<dbReference type="HOGENOM" id="CLU_1092396_0_0_2"/>
<keyword evidence="3" id="KW-1185">Reference proteome</keyword>
<name>E8R9G7_DESM0</name>
<evidence type="ECO:0000313" key="2">
    <source>
        <dbReference type="EMBL" id="ADV65143.1"/>
    </source>
</evidence>
<dbReference type="EMBL" id="CP002363">
    <property type="protein sequence ID" value="ADV65143.1"/>
    <property type="molecule type" value="Genomic_DNA"/>
</dbReference>
<dbReference type="eggNOG" id="arCOG07862">
    <property type="taxonomic scope" value="Archaea"/>
</dbReference>
<gene>
    <name evidence="2" type="ordered locus">Desmu_0839</name>
</gene>
<evidence type="ECO:0000313" key="3">
    <source>
        <dbReference type="Proteomes" id="UP000001068"/>
    </source>
</evidence>
<evidence type="ECO:0000259" key="1">
    <source>
        <dbReference type="PROSITE" id="PS51820"/>
    </source>
</evidence>
<dbReference type="STRING" id="765177.Desmu_0839"/>
<dbReference type="PROSITE" id="PS51820">
    <property type="entry name" value="PA14"/>
    <property type="match status" value="1"/>
</dbReference>
<dbReference type="AlphaFoldDB" id="E8R9G7"/>
<dbReference type="Gene3D" id="3.90.182.10">
    <property type="entry name" value="Toxin - Anthrax Protective Antigen,domain 1"/>
    <property type="match status" value="1"/>
</dbReference>
<reference evidence="3" key="1">
    <citation type="submission" date="2010-11" db="EMBL/GenBank/DDBJ databases">
        <title>The complete genome of Desulfurococcus mucosus DSM 2162.</title>
        <authorList>
            <consortium name="US DOE Joint Genome Institute (JGI-PGF)"/>
            <person name="Lucas S."/>
            <person name="Copeland A."/>
            <person name="Lapidus A."/>
            <person name="Bruce D."/>
            <person name="Goodwin L."/>
            <person name="Pitluck S."/>
            <person name="Kyrpides N."/>
            <person name="Mavromatis K."/>
            <person name="Pagani I."/>
            <person name="Ivanova N."/>
            <person name="Ovchinnikova G."/>
            <person name="Chertkov O."/>
            <person name="Held B."/>
            <person name="Brettin T."/>
            <person name="Detter J.C."/>
            <person name="Tapia R."/>
            <person name="Han C."/>
            <person name="Land M."/>
            <person name="Hauser L."/>
            <person name="Markowitz V."/>
            <person name="Cheng J.-F."/>
            <person name="Hugenholtz P."/>
            <person name="Woyke T."/>
            <person name="Wu D."/>
            <person name="Wirth R."/>
            <person name="Bilek Y."/>
            <person name="Hader T."/>
            <person name="Klenk H.-P."/>
            <person name="Eisen J.A."/>
        </authorList>
    </citation>
    <scope>NUCLEOTIDE SEQUENCE [LARGE SCALE GENOMIC DNA]</scope>
    <source>
        <strain evidence="3">ATCC 35584 / DSM 2162 / JCM 9187 / O7/1</strain>
    </source>
</reference>
<dbReference type="RefSeq" id="WP_013562365.1">
    <property type="nucleotide sequence ID" value="NC_014961.1"/>
</dbReference>
<protein>
    <submittedName>
        <fullName evidence="2">PA14 domain protein</fullName>
    </submittedName>
</protein>
<dbReference type="GeneID" id="10153536"/>